<dbReference type="CDD" id="cd02860">
    <property type="entry name" value="E_set_Pullulanase"/>
    <property type="match status" value="1"/>
</dbReference>
<evidence type="ECO:0000256" key="10">
    <source>
        <dbReference type="SAM" id="MobiDB-lite"/>
    </source>
</evidence>
<dbReference type="Pfam" id="PF03714">
    <property type="entry name" value="PUD"/>
    <property type="match status" value="1"/>
</dbReference>
<dbReference type="InterPro" id="IPR013783">
    <property type="entry name" value="Ig-like_fold"/>
</dbReference>
<evidence type="ECO:0000256" key="11">
    <source>
        <dbReference type="SAM" id="SignalP"/>
    </source>
</evidence>
<evidence type="ECO:0000256" key="5">
    <source>
        <dbReference type="ARBA" id="ARBA00023295"/>
    </source>
</evidence>
<evidence type="ECO:0000313" key="13">
    <source>
        <dbReference type="EMBL" id="UJF31880.1"/>
    </source>
</evidence>
<accession>A0ABY3SEL8</accession>
<sequence>MKLKRMKGLSTLLAASLVIGAIAPVHTVSALADPAMNSDSTSTAVQSATVTDSAYGSSGSIDGVSSSGGSGSVQQPAGPIVNPDGTVTFRIAYEGPSLYLVGSMNGWDNTGIPMAEESPGIFSVTIPLSPGTYSYRFLPHSGSWSDVFSDAANTNPRDGDNSVVYVPGLVIETSQIVIDTSVQLKAVRYSDKGEKSEVSPVWLINQPVEGVTLENGSLSITPQSSLKAGDTLIVTAFLEGMTISRPLDVLAKNFRTALMDAGDTIYAVSNVPVSDEALQGLQLRDVTSSVYVDIHASKVTDTRIQLHIEDPSSIDVRHAYQVQGTNYVPTKVIFRNVLNDSRYYYSGNDLGVTYGAASSTFKLWAPTAQNVTLKLYDTYTENKEGGTDAAMTRSDEGVWSAQAPGNLAGKYYMYKLEFADGTVTYALDPYARASSVNSRKSAVIDLNATNPEGWKPGERPRTVHATDAVIYELHTRDFSMDSNSGIPADERGKFAAFTKTGTTLPGNPAIHTGIDHLKELGITHVQLLPFYDFGAVDETKVDDPAYTGRKFNWGYDPVNYNVPEGSYATHPEAEDPSKRIREFKEMIQALHDQGIGVVLDVVYNHTWTFGLTDDYSVFDKIVPGYFYRTDDQGVYTNGSGVNNDVASERPMVRKFIKDSAKYLAEQYNIDGYRFDLFGAIDKDTISQISNELKDQIDPSMITYGEPWTGGPTALPAGKQTLKGAQKGERFAVFNDNFRGAIKGDSDGSGKGFATGDQGREAGIVTGVRGSITDFTSSPTETINYVTVHDNLNLWDKVLTTQGVPKTSIQANPFAGVDPAHLFDNETVKRSLLANGIVMTSQGIALFQAGDEFLRSKFGDQNSYASSDDINMLRWSQKETYKPVFDYYKGMIELRKQHPAFRMTTAADIDQNLQVLQQDNQVVAFQLKNYANADRWNNIVVIYNGNTAPVETALPANKAWNVVVDDTQAGVTPLRTIQGDSAEVPGLSMLVLYDEERNVDSEVTSIDLGASVIGVDPGSYRVLNAIVKDQTGAALTEQQITWSSSNEDVVSITSSGRMHAVSTGTATVTAQIGDVKRTVTVHVEPLLPAKISLTGSSSVFATRTLQLSASVFDQFDQTLSDVPLTWATSDSTIATVNTDGAVTGLREGTVTITARSGNAQGTMTITVRPVVKRYVDVVYQRPDQDYSDWNLWVWDTGMVNGQFDVVPIKNGLSHTIIEIAPETTSIGFVLRKGTDWSTSKQDVPDDRRIQIDPNETFTKVNVTSMVPAIGYYPVLKGPVIESGKVQFDYRDEALYQSEDMDQITSVKLKLDGQLYPMTYIPAEERFVYTWSQPTSGTHTYTYLVTKDNTETEINDPKNLKDGKSVVVIEGSGSGNGNGGSPGSSHSGSSGTSSSSTNQPENENALVLSVSLDDVKPDSNGKVILSLPEGKTELQVPLGAAALLAAKPLEVHATGIKLVIPAQVLKELEASVPKELAQGAVLALQITAQPDSAVVTKLKASQPGNGNVQYAAASGLYELRLVAKDNKGKEYELDHFDQPVQLTLQVKAGVDKEIAGMYGIHDSGQPSYLGGTWEGNFLHAEVPHFSTYGILEYSKTFEDLPKEHWSYRAIRSLTSKHILEGATDTQFVPERRVTRAEFTAMLVRTLGLQNDEEAASTYADVDLNDWFASAVSAARKAGLVDGRTDDTFEPQGLITREEMAVMLMRAWKMHAKEGAGAAEFESKVTHSGQSFSDQSDISQWALESILAGRSLGILKEVRTAPSFLKVLQLALKAQLYCTGCCRRSKK</sequence>
<dbReference type="Gene3D" id="2.60.40.10">
    <property type="entry name" value="Immunoglobulins"/>
    <property type="match status" value="2"/>
</dbReference>
<dbReference type="EC" id="3.2.1.41" evidence="7"/>
<dbReference type="Pfam" id="PF00128">
    <property type="entry name" value="Alpha-amylase"/>
    <property type="match status" value="1"/>
</dbReference>
<keyword evidence="4" id="KW-0106">Calcium</keyword>
<feature type="chain" id="PRO_5047468787" description="pullulanase" evidence="11">
    <location>
        <begin position="33"/>
        <end position="1784"/>
    </location>
</feature>
<keyword evidence="14" id="KW-1185">Reference proteome</keyword>
<dbReference type="GO" id="GO:0051060">
    <property type="term" value="F:pullulanase activity"/>
    <property type="evidence" value="ECO:0007669"/>
    <property type="project" value="UniProtKB-EC"/>
</dbReference>
<dbReference type="InterPro" id="IPR006047">
    <property type="entry name" value="GH13_cat_dom"/>
</dbReference>
<evidence type="ECO:0000256" key="3">
    <source>
        <dbReference type="ARBA" id="ARBA00022801"/>
    </source>
</evidence>
<dbReference type="CDD" id="cd10315">
    <property type="entry name" value="CBM41_pullulanase"/>
    <property type="match status" value="1"/>
</dbReference>
<comment type="similarity">
    <text evidence="1">Belongs to the glycosyl hydrolase 13 family.</text>
</comment>
<dbReference type="Gene3D" id="2.60.40.1110">
    <property type="match status" value="1"/>
</dbReference>
<dbReference type="SUPFAM" id="SSF51445">
    <property type="entry name" value="(Trans)glycosidases"/>
    <property type="match status" value="1"/>
</dbReference>
<dbReference type="InterPro" id="IPR049117">
    <property type="entry name" value="pulA_all-beta"/>
</dbReference>
<comment type="catalytic activity">
    <reaction evidence="6">
        <text>Hydrolysis of (1-&gt;6)-alpha-D-glucosidic linkages in pullulan, amylopectin and glycogen, and in the alpha- and beta-limit dextrins of amylopectin and glycogen.</text>
        <dbReference type="EC" id="3.2.1.41"/>
    </reaction>
</comment>
<evidence type="ECO:0000313" key="14">
    <source>
        <dbReference type="Proteomes" id="UP001649230"/>
    </source>
</evidence>
<dbReference type="InterPro" id="IPR001119">
    <property type="entry name" value="SLH_dom"/>
</dbReference>
<dbReference type="RefSeq" id="WP_235118225.1">
    <property type="nucleotide sequence ID" value="NZ_CP090978.1"/>
</dbReference>
<dbReference type="PROSITE" id="PS51272">
    <property type="entry name" value="SLH"/>
    <property type="match status" value="2"/>
</dbReference>
<feature type="region of interest" description="Disordered" evidence="10">
    <location>
        <begin position="53"/>
        <end position="79"/>
    </location>
</feature>
<evidence type="ECO:0000256" key="2">
    <source>
        <dbReference type="ARBA" id="ARBA00022729"/>
    </source>
</evidence>
<evidence type="ECO:0000256" key="8">
    <source>
        <dbReference type="ARBA" id="ARBA00029618"/>
    </source>
</evidence>
<reference evidence="13 14" key="1">
    <citation type="journal article" date="2024" name="Int. J. Syst. Evol. Microbiol.">
        <title>Paenibacillus hexagrammi sp. nov., a novel bacterium isolated from the gut content of Hexagrammos agrammus.</title>
        <authorList>
            <person name="Jung H.K."/>
            <person name="Kim D.G."/>
            <person name="Zin H."/>
            <person name="Park J."/>
            <person name="Jung H."/>
            <person name="Kim Y.O."/>
            <person name="Kong H.J."/>
            <person name="Kim J.W."/>
            <person name="Kim Y.S."/>
        </authorList>
    </citation>
    <scope>NUCLEOTIDE SEQUENCE [LARGE SCALE GENOMIC DNA]</scope>
    <source>
        <strain evidence="13 14">YPD9-1</strain>
    </source>
</reference>
<dbReference type="SMART" id="SM00635">
    <property type="entry name" value="BID_2"/>
    <property type="match status" value="2"/>
</dbReference>
<dbReference type="Pfam" id="PF21653">
    <property type="entry name" value="pulA_all-beta"/>
    <property type="match status" value="1"/>
</dbReference>
<name>A0ABY3SEL8_9BACL</name>
<dbReference type="InterPro" id="IPR011840">
    <property type="entry name" value="PulA_typeI"/>
</dbReference>
<feature type="region of interest" description="Disordered" evidence="10">
    <location>
        <begin position="1366"/>
        <end position="1400"/>
    </location>
</feature>
<feature type="compositionally biased region" description="Low complexity" evidence="10">
    <location>
        <begin position="53"/>
        <end position="65"/>
    </location>
</feature>
<keyword evidence="5 13" id="KW-0326">Glycosidase</keyword>
<dbReference type="InterPro" id="IPR008964">
    <property type="entry name" value="Invasin/intimin_cell_adhesion"/>
</dbReference>
<evidence type="ECO:0000256" key="7">
    <source>
        <dbReference type="ARBA" id="ARBA00024062"/>
    </source>
</evidence>
<evidence type="ECO:0000256" key="4">
    <source>
        <dbReference type="ARBA" id="ARBA00022837"/>
    </source>
</evidence>
<evidence type="ECO:0000259" key="12">
    <source>
        <dbReference type="PROSITE" id="PS51272"/>
    </source>
</evidence>
<evidence type="ECO:0000256" key="9">
    <source>
        <dbReference type="ARBA" id="ARBA00031076"/>
    </source>
</evidence>
<dbReference type="SUPFAM" id="SSF49373">
    <property type="entry name" value="Invasin/intimin cell-adhesion fragments"/>
    <property type="match status" value="2"/>
</dbReference>
<dbReference type="InterPro" id="IPR017853">
    <property type="entry name" value="GH"/>
</dbReference>
<dbReference type="InterPro" id="IPR013780">
    <property type="entry name" value="Glyco_hydro_b"/>
</dbReference>
<evidence type="ECO:0000256" key="1">
    <source>
        <dbReference type="ARBA" id="ARBA00008061"/>
    </source>
</evidence>
<dbReference type="Proteomes" id="UP001649230">
    <property type="component" value="Chromosome"/>
</dbReference>
<dbReference type="Gene3D" id="2.60.40.1180">
    <property type="entry name" value="Golgi alpha-mannosidase II"/>
    <property type="match status" value="1"/>
</dbReference>
<organism evidence="13 14">
    <name type="scientific">Paenibacillus hexagrammi</name>
    <dbReference type="NCBI Taxonomy" id="2908839"/>
    <lineage>
        <taxon>Bacteria</taxon>
        <taxon>Bacillati</taxon>
        <taxon>Bacillota</taxon>
        <taxon>Bacilli</taxon>
        <taxon>Bacillales</taxon>
        <taxon>Paenibacillaceae</taxon>
        <taxon>Paenibacillus</taxon>
    </lineage>
</organism>
<dbReference type="NCBIfam" id="TIGR02104">
    <property type="entry name" value="pulA_typeI"/>
    <property type="match status" value="1"/>
</dbReference>
<keyword evidence="3 13" id="KW-0378">Hydrolase</keyword>
<feature type="compositionally biased region" description="Gly residues" evidence="10">
    <location>
        <begin position="1370"/>
        <end position="1380"/>
    </location>
</feature>
<dbReference type="EMBL" id="CP090978">
    <property type="protein sequence ID" value="UJF31880.1"/>
    <property type="molecule type" value="Genomic_DNA"/>
</dbReference>
<dbReference type="InterPro" id="IPR003343">
    <property type="entry name" value="Big_2"/>
</dbReference>
<protein>
    <recommendedName>
        <fullName evidence="7">pullulanase</fullName>
        <ecNumber evidence="7">3.2.1.41</ecNumber>
    </recommendedName>
    <alternativeName>
        <fullName evidence="8">Alpha-dextrin endo-1,6-alpha-glucosidase</fullName>
    </alternativeName>
    <alternativeName>
        <fullName evidence="9">Pullulan 6-glucanohydrolase</fullName>
    </alternativeName>
</protein>
<dbReference type="Pfam" id="PF02368">
    <property type="entry name" value="Big_2"/>
    <property type="match status" value="2"/>
</dbReference>
<gene>
    <name evidence="13" type="primary">pulA</name>
    <name evidence="13" type="ORF">L0M14_19245</name>
</gene>
<keyword evidence="2 11" id="KW-0732">Signal</keyword>
<feature type="domain" description="SLH" evidence="12">
    <location>
        <begin position="1655"/>
        <end position="1715"/>
    </location>
</feature>
<feature type="domain" description="SLH" evidence="12">
    <location>
        <begin position="1591"/>
        <end position="1654"/>
    </location>
</feature>
<feature type="signal peptide" evidence="11">
    <location>
        <begin position="1"/>
        <end position="32"/>
    </location>
</feature>
<dbReference type="Gene3D" id="2.60.40.1080">
    <property type="match status" value="2"/>
</dbReference>
<dbReference type="InterPro" id="IPR005323">
    <property type="entry name" value="CBM41_pullulanase"/>
</dbReference>
<dbReference type="CDD" id="cd11341">
    <property type="entry name" value="AmyAc_Pullulanase_LD-like"/>
    <property type="match status" value="1"/>
</dbReference>
<feature type="compositionally biased region" description="Low complexity" evidence="10">
    <location>
        <begin position="1381"/>
        <end position="1396"/>
    </location>
</feature>
<dbReference type="PANTHER" id="PTHR43002">
    <property type="entry name" value="GLYCOGEN DEBRANCHING ENZYME"/>
    <property type="match status" value="1"/>
</dbReference>
<dbReference type="SMART" id="SM00642">
    <property type="entry name" value="Aamy"/>
    <property type="match status" value="1"/>
</dbReference>
<dbReference type="SUPFAM" id="SSF81296">
    <property type="entry name" value="E set domains"/>
    <property type="match status" value="2"/>
</dbReference>
<dbReference type="SUPFAM" id="SSF49452">
    <property type="entry name" value="Starch-binding domain-like"/>
    <property type="match status" value="1"/>
</dbReference>
<proteinExistence type="inferred from homology"/>
<dbReference type="InterPro" id="IPR013784">
    <property type="entry name" value="Carb-bd-like_fold"/>
</dbReference>
<dbReference type="Gene3D" id="3.20.20.80">
    <property type="entry name" value="Glycosidases"/>
    <property type="match status" value="1"/>
</dbReference>
<dbReference type="Pfam" id="PF02922">
    <property type="entry name" value="CBM_48"/>
    <property type="match status" value="1"/>
</dbReference>
<dbReference type="InterPro" id="IPR014756">
    <property type="entry name" value="Ig_E-set"/>
</dbReference>
<evidence type="ECO:0000256" key="6">
    <source>
        <dbReference type="ARBA" id="ARBA00023965"/>
    </source>
</evidence>
<dbReference type="Pfam" id="PF00395">
    <property type="entry name" value="SLH"/>
    <property type="match status" value="2"/>
</dbReference>
<dbReference type="InterPro" id="IPR004193">
    <property type="entry name" value="Glyco_hydro_13_N"/>
</dbReference>